<feature type="transmembrane region" description="Helical" evidence="2">
    <location>
        <begin position="29"/>
        <end position="49"/>
    </location>
</feature>
<evidence type="ECO:0000313" key="3">
    <source>
        <dbReference type="EMBL" id="GAP19783.1"/>
    </source>
</evidence>
<name>A0A0M9U3H5_9CHLR</name>
<keyword evidence="2" id="KW-0812">Transmembrane</keyword>
<evidence type="ECO:0000256" key="2">
    <source>
        <dbReference type="SAM" id="Phobius"/>
    </source>
</evidence>
<proteinExistence type="predicted"/>
<organism evidence="3">
    <name type="scientific">Levilinea saccharolytica</name>
    <dbReference type="NCBI Taxonomy" id="229921"/>
    <lineage>
        <taxon>Bacteria</taxon>
        <taxon>Bacillati</taxon>
        <taxon>Chloroflexota</taxon>
        <taxon>Anaerolineae</taxon>
        <taxon>Anaerolineales</taxon>
        <taxon>Anaerolineaceae</taxon>
        <taxon>Levilinea</taxon>
    </lineage>
</organism>
<dbReference type="EMBL" id="DF967975">
    <property type="protein sequence ID" value="GAP19783.1"/>
    <property type="molecule type" value="Genomic_DNA"/>
</dbReference>
<keyword evidence="2" id="KW-1133">Transmembrane helix</keyword>
<dbReference type="AlphaFoldDB" id="A0A0M9U3H5"/>
<protein>
    <submittedName>
        <fullName evidence="3">Uncharacterized protein</fullName>
    </submittedName>
</protein>
<accession>A0A0M9U3H5</accession>
<evidence type="ECO:0000256" key="1">
    <source>
        <dbReference type="SAM" id="MobiDB-lite"/>
    </source>
</evidence>
<keyword evidence="2" id="KW-0472">Membrane</keyword>
<reference evidence="3" key="1">
    <citation type="journal article" date="2015" name="Genome Announc.">
        <title>Draft Genome Sequences of Anaerolinea thermolimosa IMO-1, Bellilinea caldifistulae GOMI-1, Leptolinea tardivitalis YMTK-2, Levilinea saccharolytica KIBI-1, Longilinea arvoryzae KOME-1, Previously Described as Members of the Class Anaerolineae (Chloroflexi).</title>
        <authorList>
            <person name="Matsuura N."/>
            <person name="Tourlousse M.D."/>
            <person name="Ohashi A."/>
            <person name="Hugenholtz P."/>
            <person name="Sekiguchi Y."/>
        </authorList>
    </citation>
    <scope>NUCLEOTIDE SEQUENCE</scope>
    <source>
        <strain evidence="3">KIBI-1</strain>
    </source>
</reference>
<sequence>MRPPRPTRTPGPLQTEDAPQRPPLTGRQVALIVVLVVGIAAYVGVTFGIKEKK</sequence>
<gene>
    <name evidence="3" type="ORF">LSAC_03695</name>
</gene>
<feature type="region of interest" description="Disordered" evidence="1">
    <location>
        <begin position="1"/>
        <end position="22"/>
    </location>
</feature>